<dbReference type="SUPFAM" id="SSF90123">
    <property type="entry name" value="ABC transporter transmembrane region"/>
    <property type="match status" value="1"/>
</dbReference>
<dbReference type="GO" id="GO:0015421">
    <property type="term" value="F:ABC-type oligopeptide transporter activity"/>
    <property type="evidence" value="ECO:0007669"/>
    <property type="project" value="TreeGrafter"/>
</dbReference>
<dbReference type="InterPro" id="IPR036640">
    <property type="entry name" value="ABC1_TM_sf"/>
</dbReference>
<keyword evidence="8 9" id="KW-0472">Membrane</keyword>
<feature type="transmembrane region" description="Helical" evidence="9">
    <location>
        <begin position="36"/>
        <end position="57"/>
    </location>
</feature>
<evidence type="ECO:0000256" key="4">
    <source>
        <dbReference type="ARBA" id="ARBA00022692"/>
    </source>
</evidence>
<reference evidence="12 13" key="1">
    <citation type="journal article" date="2016" name="Sci. Rep.">
        <title>Metabolic traits of an uncultured archaeal lineage -MSBL1- from brine pools of the Red Sea.</title>
        <authorList>
            <person name="Mwirichia R."/>
            <person name="Alam I."/>
            <person name="Rashid M."/>
            <person name="Vinu M."/>
            <person name="Ba-Alawi W."/>
            <person name="Anthony Kamau A."/>
            <person name="Kamanda Ngugi D."/>
            <person name="Goker M."/>
            <person name="Klenk H.P."/>
            <person name="Bajic V."/>
            <person name="Stingl U."/>
        </authorList>
    </citation>
    <scope>NUCLEOTIDE SEQUENCE [LARGE SCALE GENOMIC DNA]</scope>
    <source>
        <strain evidence="12">SCGC-AAA259E17</strain>
    </source>
</reference>
<accession>A0A133UEL2</accession>
<dbReference type="InterPro" id="IPR011527">
    <property type="entry name" value="ABC1_TM_dom"/>
</dbReference>
<keyword evidence="4 9" id="KW-0812">Transmembrane</keyword>
<evidence type="ECO:0000256" key="5">
    <source>
        <dbReference type="ARBA" id="ARBA00022741"/>
    </source>
</evidence>
<dbReference type="FunFam" id="3.40.50.300:FF:000221">
    <property type="entry name" value="Multidrug ABC transporter ATP-binding protein"/>
    <property type="match status" value="1"/>
</dbReference>
<proteinExistence type="predicted"/>
<dbReference type="EMBL" id="LHXN01000041">
    <property type="protein sequence ID" value="KXA92605.1"/>
    <property type="molecule type" value="Genomic_DNA"/>
</dbReference>
<dbReference type="PROSITE" id="PS00211">
    <property type="entry name" value="ABC_TRANSPORTER_1"/>
    <property type="match status" value="1"/>
</dbReference>
<feature type="transmembrane region" description="Helical" evidence="9">
    <location>
        <begin position="284"/>
        <end position="304"/>
    </location>
</feature>
<dbReference type="AlphaFoldDB" id="A0A133UEL2"/>
<feature type="domain" description="ABC transporter" evidence="10">
    <location>
        <begin position="353"/>
        <end position="588"/>
    </location>
</feature>
<keyword evidence="3" id="KW-1003">Cell membrane</keyword>
<dbReference type="GO" id="GO:0005886">
    <property type="term" value="C:plasma membrane"/>
    <property type="evidence" value="ECO:0007669"/>
    <property type="project" value="UniProtKB-SubCell"/>
</dbReference>
<evidence type="ECO:0000256" key="9">
    <source>
        <dbReference type="SAM" id="Phobius"/>
    </source>
</evidence>
<keyword evidence="6" id="KW-0067">ATP-binding</keyword>
<evidence type="ECO:0000259" key="10">
    <source>
        <dbReference type="PROSITE" id="PS50893"/>
    </source>
</evidence>
<dbReference type="PROSITE" id="PS50893">
    <property type="entry name" value="ABC_TRANSPORTER_2"/>
    <property type="match status" value="1"/>
</dbReference>
<dbReference type="PANTHER" id="PTHR43394">
    <property type="entry name" value="ATP-DEPENDENT PERMEASE MDL1, MITOCHONDRIAL"/>
    <property type="match status" value="1"/>
</dbReference>
<dbReference type="InterPro" id="IPR017871">
    <property type="entry name" value="ABC_transporter-like_CS"/>
</dbReference>
<dbReference type="SUPFAM" id="SSF52540">
    <property type="entry name" value="P-loop containing nucleoside triphosphate hydrolases"/>
    <property type="match status" value="1"/>
</dbReference>
<dbReference type="Gene3D" id="3.40.50.300">
    <property type="entry name" value="P-loop containing nucleotide triphosphate hydrolases"/>
    <property type="match status" value="1"/>
</dbReference>
<dbReference type="Gene3D" id="1.20.1560.10">
    <property type="entry name" value="ABC transporter type 1, transmembrane domain"/>
    <property type="match status" value="1"/>
</dbReference>
<comment type="subcellular location">
    <subcellularLocation>
        <location evidence="1">Cell membrane</location>
        <topology evidence="1">Multi-pass membrane protein</topology>
    </subcellularLocation>
</comment>
<evidence type="ECO:0008006" key="14">
    <source>
        <dbReference type="Google" id="ProtNLM"/>
    </source>
</evidence>
<dbReference type="InterPro" id="IPR027417">
    <property type="entry name" value="P-loop_NTPase"/>
</dbReference>
<dbReference type="CDD" id="cd18565">
    <property type="entry name" value="ABC_6TM_exporter_like"/>
    <property type="match status" value="1"/>
</dbReference>
<dbReference type="FunFam" id="1.20.1560.10:FF:000011">
    <property type="entry name" value="Multidrug ABC transporter ATP-binding protein"/>
    <property type="match status" value="1"/>
</dbReference>
<dbReference type="GO" id="GO:0016887">
    <property type="term" value="F:ATP hydrolysis activity"/>
    <property type="evidence" value="ECO:0007669"/>
    <property type="project" value="InterPro"/>
</dbReference>
<evidence type="ECO:0000313" key="12">
    <source>
        <dbReference type="EMBL" id="KXA92605.1"/>
    </source>
</evidence>
<keyword evidence="2" id="KW-0813">Transport</keyword>
<evidence type="ECO:0000256" key="3">
    <source>
        <dbReference type="ARBA" id="ARBA00022475"/>
    </source>
</evidence>
<evidence type="ECO:0000259" key="11">
    <source>
        <dbReference type="PROSITE" id="PS50929"/>
    </source>
</evidence>
<evidence type="ECO:0000256" key="1">
    <source>
        <dbReference type="ARBA" id="ARBA00004651"/>
    </source>
</evidence>
<dbReference type="PANTHER" id="PTHR43394:SF1">
    <property type="entry name" value="ATP-BINDING CASSETTE SUB-FAMILY B MEMBER 10, MITOCHONDRIAL"/>
    <property type="match status" value="1"/>
</dbReference>
<protein>
    <recommendedName>
        <fullName evidence="14">ABC transporter</fullName>
    </recommendedName>
</protein>
<feature type="transmembrane region" description="Helical" evidence="9">
    <location>
        <begin position="260"/>
        <end position="278"/>
    </location>
</feature>
<keyword evidence="5" id="KW-0547">Nucleotide-binding</keyword>
<evidence type="ECO:0000256" key="6">
    <source>
        <dbReference type="ARBA" id="ARBA00022840"/>
    </source>
</evidence>
<comment type="caution">
    <text evidence="12">The sequence shown here is derived from an EMBL/GenBank/DDBJ whole genome shotgun (WGS) entry which is preliminary data.</text>
</comment>
<evidence type="ECO:0000256" key="2">
    <source>
        <dbReference type="ARBA" id="ARBA00022448"/>
    </source>
</evidence>
<sequence length="604" mass="68052">MPKKFVDESILKEQKKRIDNPIRRLLSYCKPFKRRLIIGFIALFLSTLLGLMPPYIVKLAIDEAIIPGDTGYLLLLVAVLIGAFAGGSLFQYLQDFFIFTFAQESIFHLRMDTYNHLQKLSLSFFSEQPTGKMMAKLSNDINRLQRFLSATLRDIGRNLLTGLIIGGFLFMLHWKLALVVLIPFPIIGFLTYKFMRKIRPKWDLVRKAVGSVNSRLHDNISNIEVIKGFAREDYESERVKSASQEYRDANVEAISMWSKFFPVVGFIVAIGSVIVLWFGGREVIAGAMSVGTLVAFNGYIWMFYQPMRMLGWLSNSHQRAAASSSRIFGILDEPTEIESEEEAESVEKLDGDIVFENVTFSYEDDEKPATHNTSFSLKSGETLALAGPSGAGKTTLVNLLLRFYDPDEGTIRVDGKDIRDFKLREYRKRIGIVSQDIHLFDGTIRENISYGDPDSSEDEIIEAAKKAAAHEFIEDFPEGYEAEVGEDGVKLSGGQKQRISIARAVLNDPDILILDEATSDVDTITEVKIQKAIRNLIKNRTTLVIAHDLSTARAADRILVLDKGEIVERGSHDELLERGGLYKRLWEMQSSLDEPGSVEFTETP</sequence>
<keyword evidence="13" id="KW-1185">Reference proteome</keyword>
<evidence type="ECO:0000256" key="7">
    <source>
        <dbReference type="ARBA" id="ARBA00022989"/>
    </source>
</evidence>
<feature type="domain" description="ABC transmembrane type-1" evidence="11">
    <location>
        <begin position="37"/>
        <end position="319"/>
    </location>
</feature>
<dbReference type="Pfam" id="PF00005">
    <property type="entry name" value="ABC_tran"/>
    <property type="match status" value="1"/>
</dbReference>
<organism evidence="12 13">
    <name type="scientific">candidate division MSBL1 archaeon SCGC-AAA259E17</name>
    <dbReference type="NCBI Taxonomy" id="1698263"/>
    <lineage>
        <taxon>Archaea</taxon>
        <taxon>Methanobacteriati</taxon>
        <taxon>Methanobacteriota</taxon>
        <taxon>candidate division MSBL1</taxon>
    </lineage>
</organism>
<dbReference type="GO" id="GO:0005524">
    <property type="term" value="F:ATP binding"/>
    <property type="evidence" value="ECO:0007669"/>
    <property type="project" value="UniProtKB-KW"/>
</dbReference>
<dbReference type="Pfam" id="PF00664">
    <property type="entry name" value="ABC_membrane"/>
    <property type="match status" value="1"/>
</dbReference>
<dbReference type="InterPro" id="IPR003593">
    <property type="entry name" value="AAA+_ATPase"/>
</dbReference>
<evidence type="ECO:0000313" key="13">
    <source>
        <dbReference type="Proteomes" id="UP000070373"/>
    </source>
</evidence>
<evidence type="ECO:0000256" key="8">
    <source>
        <dbReference type="ARBA" id="ARBA00023136"/>
    </source>
</evidence>
<gene>
    <name evidence="12" type="ORF">AKJ64_02710</name>
</gene>
<dbReference type="PROSITE" id="PS50929">
    <property type="entry name" value="ABC_TM1F"/>
    <property type="match status" value="1"/>
</dbReference>
<dbReference type="PATRIC" id="fig|1698263.3.peg.810"/>
<dbReference type="Proteomes" id="UP000070373">
    <property type="component" value="Unassembled WGS sequence"/>
</dbReference>
<feature type="transmembrane region" description="Helical" evidence="9">
    <location>
        <begin position="72"/>
        <end position="93"/>
    </location>
</feature>
<name>A0A133UEL2_9EURY</name>
<dbReference type="SMART" id="SM00382">
    <property type="entry name" value="AAA"/>
    <property type="match status" value="1"/>
</dbReference>
<dbReference type="InterPro" id="IPR039421">
    <property type="entry name" value="Type_1_exporter"/>
</dbReference>
<dbReference type="InterPro" id="IPR003439">
    <property type="entry name" value="ABC_transporter-like_ATP-bd"/>
</dbReference>
<keyword evidence="7 9" id="KW-1133">Transmembrane helix</keyword>